<comment type="subunit">
    <text evidence="15">Homodimer. Interacts with MMUT (the apoenzyme form); the interaction is GTP dependent.</text>
</comment>
<keyword evidence="8 16" id="KW-0805">Transcription regulation</keyword>
<dbReference type="GO" id="GO:0030154">
    <property type="term" value="P:cell differentiation"/>
    <property type="evidence" value="ECO:0007669"/>
    <property type="project" value="TreeGrafter"/>
</dbReference>
<dbReference type="Gene3D" id="3.40.50.300">
    <property type="entry name" value="P-loop containing nucleotide triphosphate hydrolases"/>
    <property type="match status" value="1"/>
</dbReference>
<organism evidence="20 21">
    <name type="scientific">Electrophorus voltai</name>
    <dbReference type="NCBI Taxonomy" id="2609070"/>
    <lineage>
        <taxon>Eukaryota</taxon>
        <taxon>Metazoa</taxon>
        <taxon>Chordata</taxon>
        <taxon>Craniata</taxon>
        <taxon>Vertebrata</taxon>
        <taxon>Euteleostomi</taxon>
        <taxon>Actinopterygii</taxon>
        <taxon>Neopterygii</taxon>
        <taxon>Teleostei</taxon>
        <taxon>Ostariophysi</taxon>
        <taxon>Gymnotiformes</taxon>
        <taxon>Gymnotoidei</taxon>
        <taxon>Gymnotidae</taxon>
        <taxon>Electrophorus</taxon>
    </lineage>
</organism>
<dbReference type="FunFam" id="3.40.50.300:FF:000647">
    <property type="entry name" value="Methylmalonic aciduria type A homolog, mitochondrial"/>
    <property type="match status" value="1"/>
</dbReference>
<dbReference type="Gene3D" id="1.10.287.130">
    <property type="match status" value="1"/>
</dbReference>
<keyword evidence="11 16" id="KW-0804">Transcription</keyword>
<gene>
    <name evidence="20" type="ORF">P4O66_013137</name>
</gene>
<dbReference type="NCBIfam" id="TIGR00750">
    <property type="entry name" value="lao"/>
    <property type="match status" value="1"/>
</dbReference>
<accession>A0AAD9DR93</accession>
<dbReference type="InterPro" id="IPR008984">
    <property type="entry name" value="SMAD_FHA_dom_sf"/>
</dbReference>
<evidence type="ECO:0000256" key="10">
    <source>
        <dbReference type="ARBA" id="ARBA00023134"/>
    </source>
</evidence>
<evidence type="ECO:0000256" key="6">
    <source>
        <dbReference type="ARBA" id="ARBA00022801"/>
    </source>
</evidence>
<evidence type="ECO:0000256" key="1">
    <source>
        <dbReference type="ARBA" id="ARBA00005545"/>
    </source>
</evidence>
<evidence type="ECO:0000256" key="3">
    <source>
        <dbReference type="ARBA" id="ARBA00022490"/>
    </source>
</evidence>
<dbReference type="Pfam" id="PF03166">
    <property type="entry name" value="MH2"/>
    <property type="match status" value="1"/>
</dbReference>
<evidence type="ECO:0000256" key="5">
    <source>
        <dbReference type="ARBA" id="ARBA00022741"/>
    </source>
</evidence>
<evidence type="ECO:0000256" key="8">
    <source>
        <dbReference type="ARBA" id="ARBA00023015"/>
    </source>
</evidence>
<keyword evidence="21" id="KW-1185">Reference proteome</keyword>
<keyword evidence="4" id="KW-0479">Metal-binding</keyword>
<feature type="compositionally biased region" description="Polar residues" evidence="17">
    <location>
        <begin position="169"/>
        <end position="179"/>
    </location>
</feature>
<dbReference type="InterPro" id="IPR005129">
    <property type="entry name" value="GTPase_ArgK"/>
</dbReference>
<keyword evidence="7" id="KW-0862">Zinc</keyword>
<dbReference type="SUPFAM" id="SSF52540">
    <property type="entry name" value="P-loop containing nucleoside triphosphate hydrolases"/>
    <property type="match status" value="1"/>
</dbReference>
<evidence type="ECO:0000256" key="14">
    <source>
        <dbReference type="ARBA" id="ARBA00056794"/>
    </source>
</evidence>
<dbReference type="InterPro" id="IPR003619">
    <property type="entry name" value="MAD_homology1_Dwarfin-type"/>
</dbReference>
<comment type="caution">
    <text evidence="20">The sequence shown here is derived from an EMBL/GenBank/DDBJ whole genome shotgun (WGS) entry which is preliminary data.</text>
</comment>
<keyword evidence="12 16" id="KW-0539">Nucleus</keyword>
<dbReference type="SMART" id="SM00523">
    <property type="entry name" value="DWA"/>
    <property type="match status" value="1"/>
</dbReference>
<dbReference type="InterPro" id="IPR017855">
    <property type="entry name" value="SMAD-like_dom_sf"/>
</dbReference>
<dbReference type="PANTHER" id="PTHR13703:SF23">
    <property type="entry name" value="MOTHERS AGAINST DECAPENTAPLEGIC HOMOLOG 1"/>
    <property type="match status" value="1"/>
</dbReference>
<comment type="function">
    <text evidence="14">GTPase, binds and hydrolyzes GTP. Involved in intracellular vitamin B12 metabolism, mediates the transport of cobalamin (Cbl) into mitochondria for the final steps of adenosylcobalamin (AdoCbl) synthesis. Functions as a G-protein chaperone that assists AdoCbl cofactor delivery from MMAB to the methylmalonyl-CoA mutase (MMUT). Plays a dual role as both a protectase and a reactivase for MMUT. Protects MMUT from progressive inactivation by oxidation by decreasing the rate of the formation of the oxidized inactive cofactor hydroxocobalamin (OH2Cbl). Additionally acts a reactivase by promoting the replacement of OH2Cbl by the active cofactor AdoCbl, restoring the activity of MMUT in the presence and hydrolysis of GTP.</text>
</comment>
<keyword evidence="3 16" id="KW-0963">Cytoplasm</keyword>
<dbReference type="Gene3D" id="1.20.5.170">
    <property type="match status" value="1"/>
</dbReference>
<evidence type="ECO:0000256" key="17">
    <source>
        <dbReference type="SAM" id="MobiDB-lite"/>
    </source>
</evidence>
<proteinExistence type="inferred from homology"/>
<evidence type="ECO:0000313" key="21">
    <source>
        <dbReference type="Proteomes" id="UP001239994"/>
    </source>
</evidence>
<dbReference type="GO" id="GO:0009880">
    <property type="term" value="P:embryonic pattern specification"/>
    <property type="evidence" value="ECO:0007669"/>
    <property type="project" value="UniProtKB-ARBA"/>
</dbReference>
<dbReference type="GO" id="GO:0009953">
    <property type="term" value="P:dorsal/ventral pattern formation"/>
    <property type="evidence" value="ECO:0007669"/>
    <property type="project" value="UniProtKB-ARBA"/>
</dbReference>
<evidence type="ECO:0000256" key="7">
    <source>
        <dbReference type="ARBA" id="ARBA00022833"/>
    </source>
</evidence>
<dbReference type="GO" id="GO:0000978">
    <property type="term" value="F:RNA polymerase II cis-regulatory region sequence-specific DNA binding"/>
    <property type="evidence" value="ECO:0007669"/>
    <property type="project" value="TreeGrafter"/>
</dbReference>
<evidence type="ECO:0000259" key="18">
    <source>
        <dbReference type="PROSITE" id="PS51075"/>
    </source>
</evidence>
<dbReference type="FunFam" id="2.60.200.10:FF:000001">
    <property type="entry name" value="Mothers against decapentaplegic homolog"/>
    <property type="match status" value="1"/>
</dbReference>
<comment type="catalytic activity">
    <reaction evidence="13">
        <text>GTP + H2O = GDP + phosphate + H(+)</text>
        <dbReference type="Rhea" id="RHEA:19669"/>
        <dbReference type="ChEBI" id="CHEBI:15377"/>
        <dbReference type="ChEBI" id="CHEBI:15378"/>
        <dbReference type="ChEBI" id="CHEBI:37565"/>
        <dbReference type="ChEBI" id="CHEBI:43474"/>
        <dbReference type="ChEBI" id="CHEBI:58189"/>
    </reaction>
</comment>
<evidence type="ECO:0000259" key="19">
    <source>
        <dbReference type="PROSITE" id="PS51076"/>
    </source>
</evidence>
<name>A0AAD9DR93_9TELE</name>
<evidence type="ECO:0000256" key="11">
    <source>
        <dbReference type="ARBA" id="ARBA00023163"/>
    </source>
</evidence>
<dbReference type="InterPro" id="IPR027417">
    <property type="entry name" value="P-loop_NTPase"/>
</dbReference>
<dbReference type="EMBL" id="JAROKS010000020">
    <property type="protein sequence ID" value="KAK1791176.1"/>
    <property type="molecule type" value="Genomic_DNA"/>
</dbReference>
<feature type="domain" description="MH2" evidence="19">
    <location>
        <begin position="273"/>
        <end position="467"/>
    </location>
</feature>
<dbReference type="Pfam" id="PF03165">
    <property type="entry name" value="MH1"/>
    <property type="match status" value="1"/>
</dbReference>
<dbReference type="InterPro" id="IPR036578">
    <property type="entry name" value="SMAD_MH1_sf"/>
</dbReference>
<dbReference type="SMART" id="SM00524">
    <property type="entry name" value="DWB"/>
    <property type="match status" value="1"/>
</dbReference>
<dbReference type="Proteomes" id="UP001239994">
    <property type="component" value="Unassembled WGS sequence"/>
</dbReference>
<dbReference type="GO" id="GO:0030509">
    <property type="term" value="P:BMP signaling pathway"/>
    <property type="evidence" value="ECO:0007669"/>
    <property type="project" value="TreeGrafter"/>
</dbReference>
<dbReference type="GO" id="GO:0000981">
    <property type="term" value="F:DNA-binding transcription factor activity, RNA polymerase II-specific"/>
    <property type="evidence" value="ECO:0007669"/>
    <property type="project" value="TreeGrafter"/>
</dbReference>
<feature type="compositionally biased region" description="Low complexity" evidence="17">
    <location>
        <begin position="209"/>
        <end position="218"/>
    </location>
</feature>
<dbReference type="SUPFAM" id="SSF49879">
    <property type="entry name" value="SMAD/FHA domain"/>
    <property type="match status" value="1"/>
</dbReference>
<dbReference type="GO" id="GO:0007179">
    <property type="term" value="P:transforming growth factor beta receptor signaling pathway"/>
    <property type="evidence" value="ECO:0007669"/>
    <property type="project" value="TreeGrafter"/>
</dbReference>
<evidence type="ECO:0000313" key="20">
    <source>
        <dbReference type="EMBL" id="KAK1791176.1"/>
    </source>
</evidence>
<evidence type="ECO:0000256" key="9">
    <source>
        <dbReference type="ARBA" id="ARBA00023125"/>
    </source>
</evidence>
<dbReference type="SUPFAM" id="SSF56366">
    <property type="entry name" value="SMAD MH1 domain"/>
    <property type="match status" value="1"/>
</dbReference>
<dbReference type="GO" id="GO:0070411">
    <property type="term" value="F:I-SMAD binding"/>
    <property type="evidence" value="ECO:0007669"/>
    <property type="project" value="TreeGrafter"/>
</dbReference>
<dbReference type="PANTHER" id="PTHR13703">
    <property type="entry name" value="SMAD"/>
    <property type="match status" value="1"/>
</dbReference>
<keyword evidence="6" id="KW-0378">Hydrolase</keyword>
<evidence type="ECO:0000256" key="12">
    <source>
        <dbReference type="ARBA" id="ARBA00023242"/>
    </source>
</evidence>
<comment type="subcellular location">
    <subcellularLocation>
        <location evidence="16">Cytoplasm</location>
    </subcellularLocation>
    <subcellularLocation>
        <location evidence="16">Nucleus</location>
    </subcellularLocation>
</comment>
<reference evidence="20" key="1">
    <citation type="submission" date="2023-03" db="EMBL/GenBank/DDBJ databases">
        <title>Electrophorus voltai genome.</title>
        <authorList>
            <person name="Bian C."/>
        </authorList>
    </citation>
    <scope>NUCLEOTIDE SEQUENCE</scope>
    <source>
        <strain evidence="20">CB-2022</strain>
        <tissue evidence="20">Muscle</tissue>
    </source>
</reference>
<dbReference type="Gene3D" id="3.90.520.10">
    <property type="entry name" value="SMAD MH1 domain"/>
    <property type="match status" value="1"/>
</dbReference>
<feature type="domain" description="MH1" evidence="18">
    <location>
        <begin position="12"/>
        <end position="136"/>
    </location>
</feature>
<dbReference type="InterPro" id="IPR013019">
    <property type="entry name" value="MAD_homology_MH1"/>
</dbReference>
<evidence type="ECO:0000256" key="4">
    <source>
        <dbReference type="ARBA" id="ARBA00022723"/>
    </source>
</evidence>
<comment type="similarity">
    <text evidence="1 16">Belongs to the dwarfin/SMAD family.</text>
</comment>
<dbReference type="FunFam" id="3.90.520.10:FF:000001">
    <property type="entry name" value="Mothers against decapentaplegic homolog"/>
    <property type="match status" value="1"/>
</dbReference>
<dbReference type="GO" id="GO:0071144">
    <property type="term" value="C:heteromeric SMAD protein complex"/>
    <property type="evidence" value="ECO:0007669"/>
    <property type="project" value="TreeGrafter"/>
</dbReference>
<evidence type="ECO:0000256" key="13">
    <source>
        <dbReference type="ARBA" id="ARBA00048548"/>
    </source>
</evidence>
<dbReference type="CDD" id="cd10490">
    <property type="entry name" value="MH1_SMAD_1_5_9"/>
    <property type="match status" value="1"/>
</dbReference>
<feature type="region of interest" description="Disordered" evidence="17">
    <location>
        <begin position="159"/>
        <end position="242"/>
    </location>
</feature>
<dbReference type="InterPro" id="IPR001132">
    <property type="entry name" value="SMAD_dom_Dwarfin-type"/>
</dbReference>
<dbReference type="GO" id="GO:0003924">
    <property type="term" value="F:GTPase activity"/>
    <property type="evidence" value="ECO:0007669"/>
    <property type="project" value="InterPro"/>
</dbReference>
<dbReference type="CDD" id="cd10497">
    <property type="entry name" value="MH2_SMAD_1_5_9"/>
    <property type="match status" value="1"/>
</dbReference>
<keyword evidence="5" id="KW-0547">Nucleotide-binding</keyword>
<evidence type="ECO:0000256" key="16">
    <source>
        <dbReference type="RuleBase" id="RU361195"/>
    </source>
</evidence>
<dbReference type="GO" id="GO:0005525">
    <property type="term" value="F:GTP binding"/>
    <property type="evidence" value="ECO:0007669"/>
    <property type="project" value="UniProtKB-KW"/>
</dbReference>
<dbReference type="GO" id="GO:0005737">
    <property type="term" value="C:cytoplasm"/>
    <property type="evidence" value="ECO:0007669"/>
    <property type="project" value="UniProtKB-SubCell"/>
</dbReference>
<dbReference type="InterPro" id="IPR013790">
    <property type="entry name" value="Dwarfin"/>
</dbReference>
<dbReference type="AlphaFoldDB" id="A0AAD9DR93"/>
<dbReference type="PROSITE" id="PS51075">
    <property type="entry name" value="MH1"/>
    <property type="match status" value="1"/>
</dbReference>
<keyword evidence="9" id="KW-0238">DNA-binding</keyword>
<dbReference type="GO" id="GO:0060395">
    <property type="term" value="P:SMAD protein signal transduction"/>
    <property type="evidence" value="ECO:0007669"/>
    <property type="project" value="TreeGrafter"/>
</dbReference>
<dbReference type="Pfam" id="PF03308">
    <property type="entry name" value="MeaB"/>
    <property type="match status" value="1"/>
</dbReference>
<dbReference type="Gene3D" id="2.60.200.10">
    <property type="match status" value="1"/>
</dbReference>
<protein>
    <recommendedName>
        <fullName evidence="16">Mothers against decapentaplegic homolog</fullName>
        <shortName evidence="16">MAD homolog</shortName>
        <shortName evidence="16">Mothers against DPP homolog</shortName>
    </recommendedName>
    <alternativeName>
        <fullName evidence="16">SMAD family member</fullName>
    </alternativeName>
</protein>
<dbReference type="PROSITE" id="PS51076">
    <property type="entry name" value="MH2"/>
    <property type="match status" value="1"/>
</dbReference>
<evidence type="ECO:0000256" key="2">
    <source>
        <dbReference type="ARBA" id="ARBA00009625"/>
    </source>
</evidence>
<dbReference type="GO" id="GO:0009653">
    <property type="term" value="P:anatomical structure morphogenesis"/>
    <property type="evidence" value="ECO:0007669"/>
    <property type="project" value="TreeGrafter"/>
</dbReference>
<dbReference type="CDD" id="cd03114">
    <property type="entry name" value="MMAA-like"/>
    <property type="match status" value="1"/>
</dbReference>
<evidence type="ECO:0000256" key="15">
    <source>
        <dbReference type="ARBA" id="ARBA00062796"/>
    </source>
</evidence>
<keyword evidence="10" id="KW-0342">GTP-binding</keyword>
<dbReference type="NCBIfam" id="NF006958">
    <property type="entry name" value="PRK09435.1"/>
    <property type="match status" value="1"/>
</dbReference>
<feature type="compositionally biased region" description="Pro residues" evidence="17">
    <location>
        <begin position="223"/>
        <end position="234"/>
    </location>
</feature>
<sequence>MNVTSLFSFTSPAVKRLLGWKQGDEEEKWAEKAVDALVKKLKKKKGAMEELERALSCPGQPSSCVTIPRSLDGRLQVSHRKGLPHVIYCRVWRWPDLQSHHELKALDCCEFPFGSKQKDVCINPYHYKRVDSPVLPPVLVPRNSEFNAKLSMLPRFRNPLHQTEPHMPQNATYPDSFPQQPAGGLPFGPSSPATSYPGSPCSGPAFPHSPSSSDPDSPFQMPETPPPAYMPPDKPMTECPQPMDTSLLVPNLPLDINNRPDVQSVAYEEPKHWCSIVYYELNNRVGEAFQASSTSVLVDGFTDPSNNRTRFCLGLLSNVNRNSTIENTRRHIGKGVHLYYVGGEVYAECLSDCSVFVQSRNCNYHHGFHPTTVCKIPSGCSLKIFNNQEFAELLAQSVNHGFEAVYELTKMCTIRMSFVKGWGAEYHRQDVTSTPCWIEIHLHGPLQWLDKVLTKMGSPHNPISSCVLPPCRKKMRPAGALPFLQCLSTLSHVRTVAAVRRYFQMSGSAPTCTVSQRKSIYVEALSHHVAHLTERERTLLDRLYGGLTGGHRASLAESITLVETQHPRKKELAQVLLQRVLAFRREQERLNGGKPVAFRVGLSGPPGAGKSSFIEVLGKTLTGKEHRVSVLAVDPSSCTTGGSLLGDKTRMPELSRDMKAFVRPSPSSGTLGGVTRTTSEAIVLCEGAGYDIVMVETVGVGQSEFAVADMVDVFVLLIPPAGGDELQGIKRGIIEKADLVLVTKSDGDLVVPARRIQSEYTSALKLLRKKSNRWRPKVLRVSSQTGQGIQELWDVMLQFRDGALLSGDLQARRQEQQKVWLWNLIQEHALSHFREHPAVRTGLAEMERGVAQGDISPGLAADLLLRAYRSP</sequence>
<comment type="similarity">
    <text evidence="2">Belongs to the SIMIBI class G3E GTPase family. ArgK/MeaB subfamily.</text>
</comment>
<dbReference type="GO" id="GO:0046872">
    <property type="term" value="F:metal ion binding"/>
    <property type="evidence" value="ECO:0007669"/>
    <property type="project" value="UniProtKB-KW"/>
</dbReference>